<name>A0ABT8JX50_9BACL</name>
<feature type="binding site" evidence="8">
    <location>
        <position position="174"/>
    </location>
    <ligand>
        <name>ATP</name>
        <dbReference type="ChEBI" id="CHEBI:30616"/>
    </ligand>
</feature>
<organism evidence="9 10">
    <name type="scientific">Sporosarcina highlanderae</name>
    <dbReference type="NCBI Taxonomy" id="3035916"/>
    <lineage>
        <taxon>Bacteria</taxon>
        <taxon>Bacillati</taxon>
        <taxon>Bacillota</taxon>
        <taxon>Bacilli</taxon>
        <taxon>Bacillales</taxon>
        <taxon>Caryophanaceae</taxon>
        <taxon>Sporosarcina</taxon>
    </lineage>
</organism>
<dbReference type="InterPro" id="IPR042176">
    <property type="entry name" value="Pantoate_ligase_C"/>
</dbReference>
<evidence type="ECO:0000256" key="6">
    <source>
        <dbReference type="ARBA" id="ARBA00022840"/>
    </source>
</evidence>
<reference evidence="9" key="1">
    <citation type="submission" date="2023-03" db="EMBL/GenBank/DDBJ databases">
        <title>MT1 and MT2 Draft Genomes of Novel Species.</title>
        <authorList>
            <person name="Venkateswaran K."/>
        </authorList>
    </citation>
    <scope>NUCLEOTIDE SEQUENCE</scope>
    <source>
        <strain evidence="9">F6_3S_P_2</strain>
    </source>
</reference>
<protein>
    <recommendedName>
        <fullName evidence="8">Pantothenate synthetase</fullName>
        <shortName evidence="8">PS</shortName>
        <ecNumber evidence="8">6.3.2.1</ecNumber>
    </recommendedName>
    <alternativeName>
        <fullName evidence="8">Pantoate--beta-alanine ligase</fullName>
    </alternativeName>
    <alternativeName>
        <fullName evidence="8">Pantoate-activating enzyme</fullName>
    </alternativeName>
</protein>
<dbReference type="PANTHER" id="PTHR21299">
    <property type="entry name" value="CYTIDYLATE KINASE/PANTOATE-BETA-ALANINE LIGASE"/>
    <property type="match status" value="1"/>
</dbReference>
<gene>
    <name evidence="8 9" type="primary">panC</name>
    <name evidence="9" type="ORF">P5G49_14735</name>
</gene>
<evidence type="ECO:0000256" key="1">
    <source>
        <dbReference type="ARBA" id="ARBA00004990"/>
    </source>
</evidence>
<comment type="caution">
    <text evidence="9">The sequence shown here is derived from an EMBL/GenBank/DDBJ whole genome shotgun (WGS) entry which is preliminary data.</text>
</comment>
<evidence type="ECO:0000256" key="4">
    <source>
        <dbReference type="ARBA" id="ARBA00022655"/>
    </source>
</evidence>
<feature type="binding site" evidence="8">
    <location>
        <begin position="145"/>
        <end position="148"/>
    </location>
    <ligand>
        <name>ATP</name>
        <dbReference type="ChEBI" id="CHEBI:30616"/>
    </ligand>
</feature>
<comment type="subunit">
    <text evidence="8">Homodimer.</text>
</comment>
<dbReference type="SUPFAM" id="SSF52374">
    <property type="entry name" value="Nucleotidylyl transferase"/>
    <property type="match status" value="1"/>
</dbReference>
<evidence type="ECO:0000313" key="9">
    <source>
        <dbReference type="EMBL" id="MDN4608714.1"/>
    </source>
</evidence>
<dbReference type="PANTHER" id="PTHR21299:SF1">
    <property type="entry name" value="PANTOATE--BETA-ALANINE LIGASE"/>
    <property type="match status" value="1"/>
</dbReference>
<keyword evidence="5 8" id="KW-0547">Nucleotide-binding</keyword>
<dbReference type="Gene3D" id="3.40.50.620">
    <property type="entry name" value="HUPs"/>
    <property type="match status" value="1"/>
</dbReference>
<comment type="pathway">
    <text evidence="1 8">Cofactor biosynthesis; (R)-pantothenate biosynthesis; (R)-pantothenate from (R)-pantoate and beta-alanine: step 1/1.</text>
</comment>
<feature type="binding site" evidence="8">
    <location>
        <position position="59"/>
    </location>
    <ligand>
        <name>(R)-pantoate</name>
        <dbReference type="ChEBI" id="CHEBI:15980"/>
    </ligand>
</feature>
<dbReference type="InterPro" id="IPR004821">
    <property type="entry name" value="Cyt_trans-like"/>
</dbReference>
<sequence>MIVVETIEELQQLINKKAGKTVGFVPTMGFLHEGHLSLVKHAIEQNDIVMMSIFVNPAQFGPGEDFESYPRDLDRDITLAEEAGVDFVFIPSVQEMYPFDGGIRILPGPQADELCGASRPGHFDGVLKVVLKLFNIVDPDRSYFGMKDAQQLAIIETFVRDFNLRTKIVRVPIVREDDGLAKSSRNVNLTPEERNQAPIIQQALIKGAELYSNGLKPVQIEKEVANFITGGSVGEIDYVKLLSYPSLQPITSETNEVILAVAVKFSKTRLIDNIIM</sequence>
<dbReference type="EMBL" id="JAROCC010000013">
    <property type="protein sequence ID" value="MDN4608714.1"/>
    <property type="molecule type" value="Genomic_DNA"/>
</dbReference>
<feature type="binding site" evidence="8">
    <location>
        <begin position="182"/>
        <end position="185"/>
    </location>
    <ligand>
        <name>ATP</name>
        <dbReference type="ChEBI" id="CHEBI:30616"/>
    </ligand>
</feature>
<feature type="binding site" evidence="8">
    <location>
        <begin position="28"/>
        <end position="35"/>
    </location>
    <ligand>
        <name>ATP</name>
        <dbReference type="ChEBI" id="CHEBI:30616"/>
    </ligand>
</feature>
<evidence type="ECO:0000256" key="7">
    <source>
        <dbReference type="ARBA" id="ARBA00048258"/>
    </source>
</evidence>
<evidence type="ECO:0000256" key="2">
    <source>
        <dbReference type="ARBA" id="ARBA00009256"/>
    </source>
</evidence>
<keyword evidence="3 8" id="KW-0436">Ligase</keyword>
<comment type="subcellular location">
    <subcellularLocation>
        <location evidence="8">Cytoplasm</location>
    </subcellularLocation>
</comment>
<keyword evidence="4 8" id="KW-0566">Pantothenate biosynthesis</keyword>
<dbReference type="GO" id="GO:0016874">
    <property type="term" value="F:ligase activity"/>
    <property type="evidence" value="ECO:0007669"/>
    <property type="project" value="UniProtKB-KW"/>
</dbReference>
<dbReference type="CDD" id="cd00560">
    <property type="entry name" value="PanC"/>
    <property type="match status" value="1"/>
</dbReference>
<dbReference type="Proteomes" id="UP001175097">
    <property type="component" value="Unassembled WGS sequence"/>
</dbReference>
<comment type="catalytic activity">
    <reaction evidence="7 8">
        <text>(R)-pantoate + beta-alanine + ATP = (R)-pantothenate + AMP + diphosphate + H(+)</text>
        <dbReference type="Rhea" id="RHEA:10912"/>
        <dbReference type="ChEBI" id="CHEBI:15378"/>
        <dbReference type="ChEBI" id="CHEBI:15980"/>
        <dbReference type="ChEBI" id="CHEBI:29032"/>
        <dbReference type="ChEBI" id="CHEBI:30616"/>
        <dbReference type="ChEBI" id="CHEBI:33019"/>
        <dbReference type="ChEBI" id="CHEBI:57966"/>
        <dbReference type="ChEBI" id="CHEBI:456215"/>
        <dbReference type="EC" id="6.3.2.1"/>
    </reaction>
</comment>
<dbReference type="InterPro" id="IPR003721">
    <property type="entry name" value="Pantoate_ligase"/>
</dbReference>
<keyword evidence="6 8" id="KW-0067">ATP-binding</keyword>
<feature type="active site" description="Proton donor" evidence="8">
    <location>
        <position position="35"/>
    </location>
</feature>
<dbReference type="NCBIfam" id="TIGR00125">
    <property type="entry name" value="cyt_tran_rel"/>
    <property type="match status" value="1"/>
</dbReference>
<keyword evidence="10" id="KW-1185">Reference proteome</keyword>
<dbReference type="Pfam" id="PF02569">
    <property type="entry name" value="Pantoate_ligase"/>
    <property type="match status" value="1"/>
</dbReference>
<feature type="binding site" evidence="8">
    <location>
        <position position="151"/>
    </location>
    <ligand>
        <name>(R)-pantoate</name>
        <dbReference type="ChEBI" id="CHEBI:15980"/>
    </ligand>
</feature>
<accession>A0ABT8JX50</accession>
<dbReference type="EC" id="6.3.2.1" evidence="8"/>
<dbReference type="Gene3D" id="3.30.1300.10">
    <property type="entry name" value="Pantoate-beta-alanine ligase, C-terminal domain"/>
    <property type="match status" value="1"/>
</dbReference>
<comment type="miscellaneous">
    <text evidence="8">The reaction proceeds by a bi uni uni bi ping pong mechanism.</text>
</comment>
<keyword evidence="8" id="KW-0963">Cytoplasm</keyword>
<comment type="similarity">
    <text evidence="2 8">Belongs to the pantothenate synthetase family.</text>
</comment>
<dbReference type="InterPro" id="IPR014729">
    <property type="entry name" value="Rossmann-like_a/b/a_fold"/>
</dbReference>
<dbReference type="NCBIfam" id="TIGR00018">
    <property type="entry name" value="panC"/>
    <property type="match status" value="1"/>
</dbReference>
<evidence type="ECO:0000313" key="10">
    <source>
        <dbReference type="Proteomes" id="UP001175097"/>
    </source>
</evidence>
<comment type="function">
    <text evidence="8">Catalyzes the condensation of pantoate with beta-alanine in an ATP-dependent reaction via a pantoyl-adenylate intermediate.</text>
</comment>
<evidence type="ECO:0000256" key="8">
    <source>
        <dbReference type="HAMAP-Rule" id="MF_00158"/>
    </source>
</evidence>
<feature type="binding site" evidence="8">
    <location>
        <position position="59"/>
    </location>
    <ligand>
        <name>beta-alanine</name>
        <dbReference type="ChEBI" id="CHEBI:57966"/>
    </ligand>
</feature>
<dbReference type="HAMAP" id="MF_00158">
    <property type="entry name" value="PanC"/>
    <property type="match status" value="1"/>
</dbReference>
<evidence type="ECO:0000256" key="5">
    <source>
        <dbReference type="ARBA" id="ARBA00022741"/>
    </source>
</evidence>
<proteinExistence type="inferred from homology"/>
<evidence type="ECO:0000256" key="3">
    <source>
        <dbReference type="ARBA" id="ARBA00022598"/>
    </source>
</evidence>